<evidence type="ECO:0000313" key="5">
    <source>
        <dbReference type="EMBL" id="KAJ9604108.1"/>
    </source>
</evidence>
<dbReference type="SUPFAM" id="SSF53474">
    <property type="entry name" value="alpha/beta-Hydrolases"/>
    <property type="match status" value="1"/>
</dbReference>
<feature type="active site" description="Proton donor" evidence="3">
    <location>
        <position position="314"/>
    </location>
</feature>
<dbReference type="AlphaFoldDB" id="A0AA38WZS0"/>
<name>A0AA38WZS0_9EURO</name>
<dbReference type="Pfam" id="PF06441">
    <property type="entry name" value="EHN"/>
    <property type="match status" value="1"/>
</dbReference>
<evidence type="ECO:0000256" key="3">
    <source>
        <dbReference type="PIRSR" id="PIRSR001112-1"/>
    </source>
</evidence>
<feature type="active site" description="Proton acceptor" evidence="3">
    <location>
        <position position="390"/>
    </location>
</feature>
<evidence type="ECO:0000256" key="1">
    <source>
        <dbReference type="ARBA" id="ARBA00010088"/>
    </source>
</evidence>
<dbReference type="PANTHER" id="PTHR21661">
    <property type="entry name" value="EPOXIDE HYDROLASE 1-RELATED"/>
    <property type="match status" value="1"/>
</dbReference>
<dbReference type="GO" id="GO:0004301">
    <property type="term" value="F:epoxide hydrolase activity"/>
    <property type="evidence" value="ECO:0007669"/>
    <property type="project" value="TreeGrafter"/>
</dbReference>
<protein>
    <recommendedName>
        <fullName evidence="4">Epoxide hydrolase N-terminal domain-containing protein</fullName>
    </recommendedName>
</protein>
<dbReference type="InterPro" id="IPR016292">
    <property type="entry name" value="Epoxide_hydrolase"/>
</dbReference>
<dbReference type="InterPro" id="IPR000639">
    <property type="entry name" value="Epox_hydrolase-like"/>
</dbReference>
<dbReference type="Proteomes" id="UP001172673">
    <property type="component" value="Unassembled WGS sequence"/>
</dbReference>
<accession>A0AA38WZS0</accession>
<dbReference type="PIRSF" id="PIRSF001112">
    <property type="entry name" value="Epoxide_hydrolase"/>
    <property type="match status" value="1"/>
</dbReference>
<keyword evidence="6" id="KW-1185">Reference proteome</keyword>
<gene>
    <name evidence="5" type="ORF">H2200_011631</name>
</gene>
<reference evidence="5" key="1">
    <citation type="submission" date="2022-10" db="EMBL/GenBank/DDBJ databases">
        <title>Culturing micro-colonial fungi from biological soil crusts in the Mojave desert and describing Neophaeococcomyces mojavensis, and introducing the new genera and species Taxawa tesnikishii.</title>
        <authorList>
            <person name="Kurbessoian T."/>
            <person name="Stajich J.E."/>
        </authorList>
    </citation>
    <scope>NUCLEOTIDE SEQUENCE</scope>
    <source>
        <strain evidence="5">TK_41</strain>
    </source>
</reference>
<dbReference type="GO" id="GO:0097176">
    <property type="term" value="P:epoxide metabolic process"/>
    <property type="evidence" value="ECO:0007669"/>
    <property type="project" value="TreeGrafter"/>
</dbReference>
<dbReference type="Gene3D" id="3.40.50.1820">
    <property type="entry name" value="alpha/beta hydrolase"/>
    <property type="match status" value="1"/>
</dbReference>
<evidence type="ECO:0000259" key="4">
    <source>
        <dbReference type="Pfam" id="PF06441"/>
    </source>
</evidence>
<dbReference type="PANTHER" id="PTHR21661:SF79">
    <property type="entry name" value="EPOXIDE HYDROLASE"/>
    <property type="match status" value="1"/>
</dbReference>
<evidence type="ECO:0000313" key="6">
    <source>
        <dbReference type="Proteomes" id="UP001172673"/>
    </source>
</evidence>
<dbReference type="EMBL" id="JAPDRK010000020">
    <property type="protein sequence ID" value="KAJ9604108.1"/>
    <property type="molecule type" value="Genomic_DNA"/>
</dbReference>
<comment type="caution">
    <text evidence="5">The sequence shown here is derived from an EMBL/GenBank/DDBJ whole genome shotgun (WGS) entry which is preliminary data.</text>
</comment>
<feature type="active site" description="Nucleophile" evidence="3">
    <location>
        <position position="188"/>
    </location>
</feature>
<comment type="similarity">
    <text evidence="1">Belongs to the peptidase S33 family.</text>
</comment>
<dbReference type="InterPro" id="IPR010497">
    <property type="entry name" value="Epoxide_hydro_N"/>
</dbReference>
<dbReference type="InterPro" id="IPR029058">
    <property type="entry name" value="AB_hydrolase_fold"/>
</dbReference>
<feature type="domain" description="Epoxide hydrolase N-terminal" evidence="4">
    <location>
        <begin position="3"/>
        <end position="122"/>
    </location>
</feature>
<dbReference type="PRINTS" id="PR00412">
    <property type="entry name" value="EPOXHYDRLASE"/>
</dbReference>
<proteinExistence type="inferred from homology"/>
<organism evidence="5 6">
    <name type="scientific">Cladophialophora chaetospira</name>
    <dbReference type="NCBI Taxonomy" id="386627"/>
    <lineage>
        <taxon>Eukaryota</taxon>
        <taxon>Fungi</taxon>
        <taxon>Dikarya</taxon>
        <taxon>Ascomycota</taxon>
        <taxon>Pezizomycotina</taxon>
        <taxon>Eurotiomycetes</taxon>
        <taxon>Chaetothyriomycetidae</taxon>
        <taxon>Chaetothyriales</taxon>
        <taxon>Herpotrichiellaceae</taxon>
        <taxon>Cladophialophora</taxon>
    </lineage>
</organism>
<sequence>MGISSFKIDIDSKEVNRLKRKLEDTRIPKEPIVPDAGGDYALTYVSWKGPSIEWFHRLYNKWLHDFDWISVQKQLNRHQHFLAGIEDETCSLNIHFTHTKSSRPDAIPLLLVHGWPGSFHEFDRVVNAFANPENASDPAFHVVVPSLPGFCWSSPPPRRGWTMQDTARVFNKLMIELGYTSYTVQSGDWGSFVGRELGANFKECKAAHFNFCPVELDESLTDLTEREKFTKERQQDWLDNHLGYAVVMRTRPQTIGVALNDNPVGILAWVGEKYIEAVHPSKLDPPDPEWDQAILTTCALYCFTDCIMTSSLPYYEGVKHADFGNFFLKKENYVGVPMGYTSFLYDTRPGTERSVKKTGNLVFYNGESARFEVKWSNMLTLKTECDEGGHFAALERPDVILQDCRKFFGEWYKA</sequence>
<evidence type="ECO:0000256" key="2">
    <source>
        <dbReference type="ARBA" id="ARBA00022801"/>
    </source>
</evidence>
<keyword evidence="2" id="KW-0378">Hydrolase</keyword>